<dbReference type="Pfam" id="PF13649">
    <property type="entry name" value="Methyltransf_25"/>
    <property type="match status" value="1"/>
</dbReference>
<dbReference type="InterPro" id="IPR029063">
    <property type="entry name" value="SAM-dependent_MTases_sf"/>
</dbReference>
<sequence>MPDPAGASFKAADVVDLYTHRPPYAPKIYEYVVEHALSTGRLLDLGCGEGKVARPMARVFGHVTAVDPSANMIALGQSLENGAAENLEWIEATAEDAPLVGAFDAVTFASSIHWMDPARLFPKLADHLNASHVLAIIGGDEAFAPPWHDEWRRFLARWVPEITGLPLDSEEWRASRRKHLDYVDVVDSTEFVSDPFRQTVESFILCQHSRDTFALHKMGDRRVEFDRELEALLRPHADGDGELTFRVKTKLTLATLRTM</sequence>
<dbReference type="Gene3D" id="3.40.50.150">
    <property type="entry name" value="Vaccinia Virus protein VP39"/>
    <property type="match status" value="1"/>
</dbReference>
<dbReference type="SUPFAM" id="SSF53335">
    <property type="entry name" value="S-adenosyl-L-methionine-dependent methyltransferases"/>
    <property type="match status" value="1"/>
</dbReference>
<dbReference type="EMBL" id="CP064942">
    <property type="protein sequence ID" value="QPH52993.1"/>
    <property type="molecule type" value="Genomic_DNA"/>
</dbReference>
<proteinExistence type="predicted"/>
<dbReference type="PANTHER" id="PTHR44942:SF4">
    <property type="entry name" value="METHYLTRANSFERASE TYPE 11 DOMAIN-CONTAINING PROTEIN"/>
    <property type="match status" value="1"/>
</dbReference>
<dbReference type="CDD" id="cd02440">
    <property type="entry name" value="AdoMet_MTases"/>
    <property type="match status" value="1"/>
</dbReference>
<dbReference type="RefSeq" id="WP_196102204.1">
    <property type="nucleotide sequence ID" value="NZ_CP064942.1"/>
</dbReference>
<protein>
    <submittedName>
        <fullName evidence="4">Class I SAM-dependent methyltransferase</fullName>
    </submittedName>
</protein>
<reference evidence="4 5" key="1">
    <citation type="submission" date="2020-11" db="EMBL/GenBank/DDBJ databases">
        <title>Description of Pontivivens ytuae sp. nov. isolated from deep sea sediment of Mariana Trench.</title>
        <authorList>
            <person name="Wang Z."/>
            <person name="Sun Q.-L."/>
            <person name="Xu X.-D."/>
            <person name="Tang Y.-Z."/>
            <person name="Zhang J."/>
        </authorList>
    </citation>
    <scope>NUCLEOTIDE SEQUENCE [LARGE SCALE GENOMIC DNA]</scope>
    <source>
        <strain evidence="4 5">MT2928</strain>
    </source>
</reference>
<dbReference type="InterPro" id="IPR041698">
    <property type="entry name" value="Methyltransf_25"/>
</dbReference>
<evidence type="ECO:0000256" key="1">
    <source>
        <dbReference type="ARBA" id="ARBA00022603"/>
    </source>
</evidence>
<dbReference type="AlphaFoldDB" id="A0A7S9LPR9"/>
<keyword evidence="2 4" id="KW-0808">Transferase</keyword>
<dbReference type="PANTHER" id="PTHR44942">
    <property type="entry name" value="METHYLTRANSF_11 DOMAIN-CONTAINING PROTEIN"/>
    <property type="match status" value="1"/>
</dbReference>
<dbReference type="GO" id="GO:0032259">
    <property type="term" value="P:methylation"/>
    <property type="evidence" value="ECO:0007669"/>
    <property type="project" value="UniProtKB-KW"/>
</dbReference>
<keyword evidence="1 4" id="KW-0489">Methyltransferase</keyword>
<keyword evidence="5" id="KW-1185">Reference proteome</keyword>
<evidence type="ECO:0000313" key="4">
    <source>
        <dbReference type="EMBL" id="QPH52993.1"/>
    </source>
</evidence>
<evidence type="ECO:0000256" key="2">
    <source>
        <dbReference type="ARBA" id="ARBA00022679"/>
    </source>
</evidence>
<accession>A0A7S9LPR9</accession>
<gene>
    <name evidence="4" type="ORF">I0K15_14420</name>
</gene>
<name>A0A7S9LPR9_9RHOB</name>
<evidence type="ECO:0000259" key="3">
    <source>
        <dbReference type="Pfam" id="PF13649"/>
    </source>
</evidence>
<dbReference type="InterPro" id="IPR051052">
    <property type="entry name" value="Diverse_substrate_MTase"/>
</dbReference>
<organism evidence="4 5">
    <name type="scientific">Pontivivens ytuae</name>
    <dbReference type="NCBI Taxonomy" id="2789856"/>
    <lineage>
        <taxon>Bacteria</taxon>
        <taxon>Pseudomonadati</taxon>
        <taxon>Pseudomonadota</taxon>
        <taxon>Alphaproteobacteria</taxon>
        <taxon>Rhodobacterales</taxon>
        <taxon>Paracoccaceae</taxon>
        <taxon>Pontivivens</taxon>
    </lineage>
</organism>
<evidence type="ECO:0000313" key="5">
    <source>
        <dbReference type="Proteomes" id="UP000594800"/>
    </source>
</evidence>
<feature type="domain" description="Methyltransferase" evidence="3">
    <location>
        <begin position="43"/>
        <end position="128"/>
    </location>
</feature>
<dbReference type="KEGG" id="poz:I0K15_14420"/>
<dbReference type="GO" id="GO:0008168">
    <property type="term" value="F:methyltransferase activity"/>
    <property type="evidence" value="ECO:0007669"/>
    <property type="project" value="UniProtKB-KW"/>
</dbReference>
<dbReference type="Proteomes" id="UP000594800">
    <property type="component" value="Chromosome"/>
</dbReference>